<name>A0A3B4CWG3_PYGNA</name>
<keyword evidence="4" id="KW-0812">Transmembrane</keyword>
<dbReference type="Ensembl" id="ENSPNAT00000037495.2">
    <property type="protein sequence ID" value="ENSPNAP00000014874.2"/>
    <property type="gene ID" value="ENSPNAG00000032625.1"/>
</dbReference>
<evidence type="ECO:0000313" key="9">
    <source>
        <dbReference type="Ensembl" id="ENSPNAP00000014874.2"/>
    </source>
</evidence>
<dbReference type="OMA" id="VEAMAFF"/>
<accession>A0A3B4CWG3</accession>
<evidence type="ECO:0000256" key="4">
    <source>
        <dbReference type="ARBA" id="ARBA00022692"/>
    </source>
</evidence>
<evidence type="ECO:0000256" key="1">
    <source>
        <dbReference type="ARBA" id="ARBA00008295"/>
    </source>
</evidence>
<keyword evidence="2 8" id="KW-0796">Tight junction</keyword>
<dbReference type="GeneTree" id="ENSGT00940000165100"/>
<dbReference type="Proteomes" id="UP001501920">
    <property type="component" value="Chromosome 23"/>
</dbReference>
<evidence type="ECO:0000256" key="6">
    <source>
        <dbReference type="ARBA" id="ARBA00022989"/>
    </source>
</evidence>
<keyword evidence="5 8" id="KW-0965">Cell junction</keyword>
<dbReference type="InterPro" id="IPR017974">
    <property type="entry name" value="Claudin_CS"/>
</dbReference>
<dbReference type="GO" id="GO:0005886">
    <property type="term" value="C:plasma membrane"/>
    <property type="evidence" value="ECO:0007669"/>
    <property type="project" value="UniProtKB-SubCell"/>
</dbReference>
<evidence type="ECO:0000313" key="10">
    <source>
        <dbReference type="Proteomes" id="UP001501920"/>
    </source>
</evidence>
<organism evidence="9 10">
    <name type="scientific">Pygocentrus nattereri</name>
    <name type="common">Red-bellied piranha</name>
    <dbReference type="NCBI Taxonomy" id="42514"/>
    <lineage>
        <taxon>Eukaryota</taxon>
        <taxon>Metazoa</taxon>
        <taxon>Chordata</taxon>
        <taxon>Craniata</taxon>
        <taxon>Vertebrata</taxon>
        <taxon>Euteleostomi</taxon>
        <taxon>Actinopterygii</taxon>
        <taxon>Neopterygii</taxon>
        <taxon>Teleostei</taxon>
        <taxon>Ostariophysi</taxon>
        <taxon>Characiformes</taxon>
        <taxon>Characoidei</taxon>
        <taxon>Pygocentrus</taxon>
    </lineage>
</organism>
<comment type="function">
    <text evidence="8">Claudins function as major constituents of the tight junction complexes that regulate the permeability of epithelia.</text>
</comment>
<comment type="similarity">
    <text evidence="1 8">Belongs to the claudin family.</text>
</comment>
<evidence type="ECO:0000256" key="7">
    <source>
        <dbReference type="ARBA" id="ARBA00023136"/>
    </source>
</evidence>
<sequence>MNPAVEVMAFFLGFSGWVMSGISIPNKFWRVAEMEGNVITAHTVYENLWMSCMVDSTGVHNCQEFPSMLGLSGTLHSPATLLGTHIRSTTDRSLDVSSFSDRSL</sequence>
<reference evidence="9" key="2">
    <citation type="submission" date="2025-08" db="UniProtKB">
        <authorList>
            <consortium name="Ensembl"/>
        </authorList>
    </citation>
    <scope>IDENTIFICATION</scope>
</reference>
<keyword evidence="10" id="KW-1185">Reference proteome</keyword>
<dbReference type="InterPro" id="IPR006187">
    <property type="entry name" value="Claudin"/>
</dbReference>
<dbReference type="GO" id="GO:0005198">
    <property type="term" value="F:structural molecule activity"/>
    <property type="evidence" value="ECO:0007669"/>
    <property type="project" value="InterPro"/>
</dbReference>
<keyword evidence="7" id="KW-0472">Membrane</keyword>
<evidence type="ECO:0000256" key="2">
    <source>
        <dbReference type="ARBA" id="ARBA00022427"/>
    </source>
</evidence>
<reference evidence="9" key="3">
    <citation type="submission" date="2025-09" db="UniProtKB">
        <authorList>
            <consortium name="Ensembl"/>
        </authorList>
    </citation>
    <scope>IDENTIFICATION</scope>
</reference>
<dbReference type="Gene3D" id="1.20.140.150">
    <property type="match status" value="1"/>
</dbReference>
<reference evidence="9 10" key="1">
    <citation type="submission" date="2020-10" db="EMBL/GenBank/DDBJ databases">
        <title>Pygocentrus nattereri (red-bellied piranha) genome, fPygNat1, primary haplotype.</title>
        <authorList>
            <person name="Myers G."/>
            <person name="Meyer A."/>
            <person name="Karagic N."/>
            <person name="Pippel M."/>
            <person name="Winkler S."/>
            <person name="Tracey A."/>
            <person name="Wood J."/>
            <person name="Formenti G."/>
            <person name="Howe K."/>
            <person name="Fedrigo O."/>
            <person name="Jarvis E.D."/>
        </authorList>
    </citation>
    <scope>NUCLEOTIDE SEQUENCE [LARGE SCALE GENOMIC DNA]</scope>
</reference>
<dbReference type="GO" id="GO:0005923">
    <property type="term" value="C:bicellular tight junction"/>
    <property type="evidence" value="ECO:0007669"/>
    <property type="project" value="UniProtKB-SubCell"/>
</dbReference>
<evidence type="ECO:0000256" key="3">
    <source>
        <dbReference type="ARBA" id="ARBA00022475"/>
    </source>
</evidence>
<keyword evidence="3 8" id="KW-1003">Cell membrane</keyword>
<protein>
    <recommendedName>
        <fullName evidence="8">Claudin</fullName>
    </recommendedName>
</protein>
<proteinExistence type="inferred from homology"/>
<dbReference type="PROSITE" id="PS01346">
    <property type="entry name" value="CLAUDIN"/>
    <property type="match status" value="1"/>
</dbReference>
<evidence type="ECO:0000256" key="5">
    <source>
        <dbReference type="ARBA" id="ARBA00022949"/>
    </source>
</evidence>
<evidence type="ECO:0000256" key="8">
    <source>
        <dbReference type="RuleBase" id="RU060637"/>
    </source>
</evidence>
<dbReference type="AlphaFoldDB" id="A0A3B4CWG3"/>
<keyword evidence="6" id="KW-1133">Transmembrane helix</keyword>
<comment type="subcellular location">
    <subcellularLocation>
        <location evidence="8">Cell junction</location>
        <location evidence="8">Tight junction</location>
    </subcellularLocation>
    <subcellularLocation>
        <location evidence="8">Cell membrane</location>
        <topology evidence="8">Multi-pass membrane protein</topology>
    </subcellularLocation>
</comment>
<dbReference type="PANTHER" id="PTHR12002">
    <property type="entry name" value="CLAUDIN"/>
    <property type="match status" value="1"/>
</dbReference>